<evidence type="ECO:0000313" key="3">
    <source>
        <dbReference type="Proteomes" id="UP000504634"/>
    </source>
</evidence>
<reference evidence="4" key="1">
    <citation type="submission" date="2025-08" db="UniProtKB">
        <authorList>
            <consortium name="RefSeq"/>
        </authorList>
    </citation>
    <scope>IDENTIFICATION</scope>
    <source>
        <strain evidence="4">11010-0011.00</strain>
        <tissue evidence="4">Whole body</tissue>
    </source>
</reference>
<dbReference type="GeneID" id="115623714"/>
<dbReference type="AlphaFoldDB" id="A0A6J2TF50"/>
<sequence>MGESSIVSMRSGGGEARFMPPEELAMQSLIKQLYKSRLFRGFYIGRCYVDQVEGYRDVIALQRSERELEKQLLSSASKLQLFYQRFVPNMFVGITKGNMGSYTHTPHPSQLDTCIWTELNDLAFGEYWFSIKTLRFRDQEVSLKLKMVRPVETELQQTRSISIATTTKDMRASSSNLATSQPKAAAEGTENQRQSEIGLSDFLAVLQQWGDGIKLTIYDFMANDVNKRNIVGTIRFLGLLIFSALSGAVVALRFLGIFTLRFLFELSRFTHTATPILFKIIEFINKIFGAFFILLTMIWKDLMMNRGGGGGAPPQSKQALEAGQRFRSIAYESSEATYRRSSRHKSTNLL</sequence>
<name>A0A6J2TF50_DROLE</name>
<feature type="transmembrane region" description="Helical" evidence="2">
    <location>
        <begin position="276"/>
        <end position="299"/>
    </location>
</feature>
<keyword evidence="3" id="KW-1185">Reference proteome</keyword>
<proteinExistence type="predicted"/>
<evidence type="ECO:0000256" key="1">
    <source>
        <dbReference type="SAM" id="MobiDB-lite"/>
    </source>
</evidence>
<feature type="transmembrane region" description="Helical" evidence="2">
    <location>
        <begin position="236"/>
        <end position="264"/>
    </location>
</feature>
<accession>A0A6J2TF50</accession>
<organism evidence="3 4">
    <name type="scientific">Drosophila lebanonensis</name>
    <name type="common">Fruit fly</name>
    <name type="synonym">Scaptodrosophila lebanonensis</name>
    <dbReference type="NCBI Taxonomy" id="7225"/>
    <lineage>
        <taxon>Eukaryota</taxon>
        <taxon>Metazoa</taxon>
        <taxon>Ecdysozoa</taxon>
        <taxon>Arthropoda</taxon>
        <taxon>Hexapoda</taxon>
        <taxon>Insecta</taxon>
        <taxon>Pterygota</taxon>
        <taxon>Neoptera</taxon>
        <taxon>Endopterygota</taxon>
        <taxon>Diptera</taxon>
        <taxon>Brachycera</taxon>
        <taxon>Muscomorpha</taxon>
        <taxon>Ephydroidea</taxon>
        <taxon>Drosophilidae</taxon>
        <taxon>Scaptodrosophila</taxon>
    </lineage>
</organism>
<dbReference type="RefSeq" id="XP_030374055.1">
    <property type="nucleotide sequence ID" value="XM_030518195.1"/>
</dbReference>
<feature type="compositionally biased region" description="Polar residues" evidence="1">
    <location>
        <begin position="169"/>
        <end position="182"/>
    </location>
</feature>
<keyword evidence="2" id="KW-0472">Membrane</keyword>
<evidence type="ECO:0000256" key="2">
    <source>
        <dbReference type="SAM" id="Phobius"/>
    </source>
</evidence>
<evidence type="ECO:0000313" key="4">
    <source>
        <dbReference type="RefSeq" id="XP_030374055.1"/>
    </source>
</evidence>
<dbReference type="OrthoDB" id="6362496at2759"/>
<dbReference type="Proteomes" id="UP000504634">
    <property type="component" value="Unplaced"/>
</dbReference>
<gene>
    <name evidence="4" type="primary">LOC115623714</name>
</gene>
<feature type="region of interest" description="Disordered" evidence="1">
    <location>
        <begin position="169"/>
        <end position="192"/>
    </location>
</feature>
<keyword evidence="2" id="KW-0812">Transmembrane</keyword>
<keyword evidence="2" id="KW-1133">Transmembrane helix</keyword>
<protein>
    <submittedName>
        <fullName evidence="4">Uncharacterized protein LOC115623714</fullName>
    </submittedName>
</protein>